<name>A0A9P6R7S9_9FUNG</name>
<feature type="chain" id="PRO_5040211990" evidence="1">
    <location>
        <begin position="25"/>
        <end position="89"/>
    </location>
</feature>
<reference evidence="2" key="1">
    <citation type="journal article" date="2020" name="Fungal Divers.">
        <title>Resolving the Mortierellaceae phylogeny through synthesis of multi-gene phylogenetics and phylogenomics.</title>
        <authorList>
            <person name="Vandepol N."/>
            <person name="Liber J."/>
            <person name="Desiro A."/>
            <person name="Na H."/>
            <person name="Kennedy M."/>
            <person name="Barry K."/>
            <person name="Grigoriev I.V."/>
            <person name="Miller A.N."/>
            <person name="O'Donnell K."/>
            <person name="Stajich J.E."/>
            <person name="Bonito G."/>
        </authorList>
    </citation>
    <scope>NUCLEOTIDE SEQUENCE</scope>
    <source>
        <strain evidence="2">REB-010B</strain>
    </source>
</reference>
<evidence type="ECO:0000313" key="3">
    <source>
        <dbReference type="Proteomes" id="UP000738325"/>
    </source>
</evidence>
<dbReference type="Proteomes" id="UP000738325">
    <property type="component" value="Unassembled WGS sequence"/>
</dbReference>
<evidence type="ECO:0000313" key="2">
    <source>
        <dbReference type="EMBL" id="KAG0313093.1"/>
    </source>
</evidence>
<gene>
    <name evidence="2" type="ORF">BGZ99_009084</name>
</gene>
<accession>A0A9P6R7S9</accession>
<dbReference type="AlphaFoldDB" id="A0A9P6R7S9"/>
<evidence type="ECO:0000256" key="1">
    <source>
        <dbReference type="SAM" id="SignalP"/>
    </source>
</evidence>
<feature type="signal peptide" evidence="1">
    <location>
        <begin position="1"/>
        <end position="24"/>
    </location>
</feature>
<organism evidence="2 3">
    <name type="scientific">Dissophora globulifera</name>
    <dbReference type="NCBI Taxonomy" id="979702"/>
    <lineage>
        <taxon>Eukaryota</taxon>
        <taxon>Fungi</taxon>
        <taxon>Fungi incertae sedis</taxon>
        <taxon>Mucoromycota</taxon>
        <taxon>Mortierellomycotina</taxon>
        <taxon>Mortierellomycetes</taxon>
        <taxon>Mortierellales</taxon>
        <taxon>Mortierellaceae</taxon>
        <taxon>Dissophora</taxon>
    </lineage>
</organism>
<feature type="non-terminal residue" evidence="2">
    <location>
        <position position="1"/>
    </location>
</feature>
<protein>
    <submittedName>
        <fullName evidence="2">Uncharacterized protein</fullName>
    </submittedName>
</protein>
<sequence length="89" mass="9430">MFAKPLNFISPLVVLLVASMTVEAFQEWCVCENSKLGRNTQNSCSNAGGKYDGGSCGMDSEGKVNSFSAYCAYNPNPKGHPNDAGNANC</sequence>
<keyword evidence="1" id="KW-0732">Signal</keyword>
<comment type="caution">
    <text evidence="2">The sequence shown here is derived from an EMBL/GenBank/DDBJ whole genome shotgun (WGS) entry which is preliminary data.</text>
</comment>
<proteinExistence type="predicted"/>
<dbReference type="OrthoDB" id="2432361at2759"/>
<dbReference type="EMBL" id="JAAAIP010000745">
    <property type="protein sequence ID" value="KAG0313093.1"/>
    <property type="molecule type" value="Genomic_DNA"/>
</dbReference>
<keyword evidence="3" id="KW-1185">Reference proteome</keyword>